<evidence type="ECO:0000313" key="5">
    <source>
        <dbReference type="EMBL" id="SAM65687.1"/>
    </source>
</evidence>
<dbReference type="PROSITE" id="PS00211">
    <property type="entry name" value="ABC_TRANSPORTER_1"/>
    <property type="match status" value="1"/>
</dbReference>
<dbReference type="SUPFAM" id="SSF52540">
    <property type="entry name" value="P-loop containing nucleoside triphosphate hydrolases"/>
    <property type="match status" value="1"/>
</dbReference>
<dbReference type="Gene3D" id="3.40.50.300">
    <property type="entry name" value="P-loop containing nucleotide triphosphate hydrolases"/>
    <property type="match status" value="1"/>
</dbReference>
<dbReference type="PANTHER" id="PTHR43023:SF6">
    <property type="entry name" value="INTERMEMBRANE PHOSPHOLIPID TRANSPORT SYSTEM ATP-BINDING PROTEIN MLAF"/>
    <property type="match status" value="1"/>
</dbReference>
<dbReference type="PROSITE" id="PS50893">
    <property type="entry name" value="ABC_TRANSPORTER_2"/>
    <property type="match status" value="1"/>
</dbReference>
<dbReference type="Pfam" id="PF00005">
    <property type="entry name" value="ABC_tran"/>
    <property type="match status" value="1"/>
</dbReference>
<evidence type="ECO:0000256" key="3">
    <source>
        <dbReference type="ARBA" id="ARBA00022840"/>
    </source>
</evidence>
<name>A0A1C3H4S7_9GAMM</name>
<evidence type="ECO:0000256" key="2">
    <source>
        <dbReference type="ARBA" id="ARBA00022741"/>
    </source>
</evidence>
<dbReference type="CDD" id="cd03261">
    <property type="entry name" value="ABC_Org_Solvent_Resistant"/>
    <property type="match status" value="1"/>
</dbReference>
<evidence type="ECO:0000313" key="6">
    <source>
        <dbReference type="Proteomes" id="UP000190837"/>
    </source>
</evidence>
<dbReference type="EMBL" id="FKLO01000049">
    <property type="protein sequence ID" value="SAM65687.1"/>
    <property type="molecule type" value="Genomic_DNA"/>
</dbReference>
<dbReference type="AlphaFoldDB" id="A0A1C3H4S7"/>
<dbReference type="Proteomes" id="UP000190837">
    <property type="component" value="Unassembled WGS sequence"/>
</dbReference>
<keyword evidence="2" id="KW-0547">Nucleotide-binding</keyword>
<accession>A0A1C3H4S7</accession>
<organism evidence="5 6">
    <name type="scientific">Cardiobacterium hominis</name>
    <dbReference type="NCBI Taxonomy" id="2718"/>
    <lineage>
        <taxon>Bacteria</taxon>
        <taxon>Pseudomonadati</taxon>
        <taxon>Pseudomonadota</taxon>
        <taxon>Gammaproteobacteria</taxon>
        <taxon>Cardiobacteriales</taxon>
        <taxon>Cardiobacteriaceae</taxon>
        <taxon>Cardiobacterium</taxon>
    </lineage>
</organism>
<evidence type="ECO:0000256" key="1">
    <source>
        <dbReference type="ARBA" id="ARBA00022448"/>
    </source>
</evidence>
<dbReference type="InterPro" id="IPR017871">
    <property type="entry name" value="ABC_transporter-like_CS"/>
</dbReference>
<sequence length="268" mass="29238">MATDWVVRVAHLSFARGSRKIFDDVSFEIARGEVVAVMGPSGTGKTTLMRLLTGQLRPDAGTVEVLGESVPDLSRAALMRLRRRMSMLFQSGALFSDMSVAENVAFPLREKTRLDRRLIEAVTLMKLQRVGLRGAAALMPAELSGGMARRVALARAIAFDPELMIYDEPFTGQDPISLGVLTRLVRDLNDGLRMTSFVVSHDVAEVSKIADRILLFSGGKLLANGAPAELYASTDPLVHQFMHAEADGPVAFHFPAADYAQGLLERVR</sequence>
<dbReference type="InterPro" id="IPR027417">
    <property type="entry name" value="P-loop_NTPase"/>
</dbReference>
<dbReference type="PANTHER" id="PTHR43023">
    <property type="entry name" value="PROTEIN TRIGALACTOSYLDIACYLGLYCEROL 3, CHLOROPLASTIC"/>
    <property type="match status" value="1"/>
</dbReference>
<dbReference type="OMA" id="MIMYDEP"/>
<dbReference type="RefSeq" id="WP_004143084.1">
    <property type="nucleotide sequence ID" value="NZ_FKLO01000049.1"/>
</dbReference>
<dbReference type="GeneID" id="84790656"/>
<feature type="domain" description="ABC transporter" evidence="4">
    <location>
        <begin position="7"/>
        <end position="243"/>
    </location>
</feature>
<protein>
    <submittedName>
        <fullName evidence="5">Uncharacterized ABC transporter, ATP-binding protein YrbF</fullName>
    </submittedName>
</protein>
<proteinExistence type="predicted"/>
<dbReference type="GO" id="GO:0016887">
    <property type="term" value="F:ATP hydrolysis activity"/>
    <property type="evidence" value="ECO:0007669"/>
    <property type="project" value="InterPro"/>
</dbReference>
<dbReference type="SMART" id="SM00382">
    <property type="entry name" value="AAA"/>
    <property type="match status" value="1"/>
</dbReference>
<dbReference type="InterPro" id="IPR003593">
    <property type="entry name" value="AAA+_ATPase"/>
</dbReference>
<gene>
    <name evidence="5" type="ORF">CHUV0807_1390</name>
</gene>
<keyword evidence="1" id="KW-0813">Transport</keyword>
<evidence type="ECO:0000259" key="4">
    <source>
        <dbReference type="PROSITE" id="PS50893"/>
    </source>
</evidence>
<dbReference type="GO" id="GO:0005524">
    <property type="term" value="F:ATP binding"/>
    <property type="evidence" value="ECO:0007669"/>
    <property type="project" value="UniProtKB-KW"/>
</dbReference>
<reference evidence="6" key="1">
    <citation type="submission" date="2016-04" db="EMBL/GenBank/DDBJ databases">
        <authorList>
            <person name="Tagini F."/>
        </authorList>
    </citation>
    <scope>NUCLEOTIDE SEQUENCE [LARGE SCALE GENOMIC DNA]</scope>
    <source>
        <strain evidence="6">CHUV0807</strain>
    </source>
</reference>
<dbReference type="InterPro" id="IPR003439">
    <property type="entry name" value="ABC_transporter-like_ATP-bd"/>
</dbReference>
<keyword evidence="3 5" id="KW-0067">ATP-binding</keyword>